<feature type="signal peptide" evidence="3">
    <location>
        <begin position="1"/>
        <end position="28"/>
    </location>
</feature>
<dbReference type="InterPro" id="IPR039424">
    <property type="entry name" value="SBP_5"/>
</dbReference>
<dbReference type="Proteomes" id="UP000773614">
    <property type="component" value="Unassembled WGS sequence"/>
</dbReference>
<evidence type="ECO:0000313" key="5">
    <source>
        <dbReference type="EMBL" id="MYZ48624.1"/>
    </source>
</evidence>
<comment type="similarity">
    <text evidence="2">Belongs to the bacterial solute-binding protein 5 family.</text>
</comment>
<accession>A0A964T595</accession>
<dbReference type="Pfam" id="PF00496">
    <property type="entry name" value="SBP_bac_5"/>
    <property type="match status" value="1"/>
</dbReference>
<dbReference type="AlphaFoldDB" id="A0A964T595"/>
<sequence>MKSLCFGTTLRGFAAAALIAATALSATAERAAAGSPLRIASSLSDIPNLWAAPDGGFEGVRFGGYTIFDALVLWDLSSADRPSRLVPGLAESWSVDPADPKRWIFRLREARFHDGSPWNADAAIWNLDSVKNKDAPQFHPGRAGAAGSRTQSIAAYGKIDDRTIFIETKQVNGLLLYELSSLFFASPARFAEAGNDWNAFAQNPSGTGPYRFVSLKKGTELHLEANRDYWNPARVPKTQDLFVLPVPDANTRVAALRSGQVDLVDTLPPDAIPSLQAAGYTITENTYPHTWLWRLSFTEDSPFADIRVRKAANLAIDRAAIVEFLGGHATAAEGFAPPDAPWFGKPDFKLAYDPEAAKALLAEAGYGPDKPVEVKIVISSSGGGQMVPLSMNEIIQENLRAVGINVTYDVRDFTAMITMLRQGAKEAKANGINVAMTMQEPATGIVSYTSTLAPPAGSNWGFYNDPEFDAALKAVRAEFDPEAQERALARVNEALTNAAAALLVVHDKGPRALSPKLKGFVQARNWYQDFTTIEVAD</sequence>
<evidence type="ECO:0000259" key="4">
    <source>
        <dbReference type="Pfam" id="PF00496"/>
    </source>
</evidence>
<dbReference type="Gene3D" id="3.10.105.10">
    <property type="entry name" value="Dipeptide-binding Protein, Domain 3"/>
    <property type="match status" value="1"/>
</dbReference>
<dbReference type="EMBL" id="SPKJ01000043">
    <property type="protein sequence ID" value="MYZ48624.1"/>
    <property type="molecule type" value="Genomic_DNA"/>
</dbReference>
<reference evidence="5" key="1">
    <citation type="submission" date="2019-03" db="EMBL/GenBank/DDBJ databases">
        <title>Afifella sp. nov., isolated from activated sludge.</title>
        <authorList>
            <person name="Li Q."/>
            <person name="Liu Y."/>
        </authorList>
    </citation>
    <scope>NUCLEOTIDE SEQUENCE</scope>
    <source>
        <strain evidence="5">L72</strain>
    </source>
</reference>
<dbReference type="GO" id="GO:0030288">
    <property type="term" value="C:outer membrane-bounded periplasmic space"/>
    <property type="evidence" value="ECO:0007669"/>
    <property type="project" value="UniProtKB-ARBA"/>
</dbReference>
<protein>
    <submittedName>
        <fullName evidence="5">ABC transporter substrate-binding protein</fullName>
    </submittedName>
</protein>
<evidence type="ECO:0000256" key="2">
    <source>
        <dbReference type="ARBA" id="ARBA00005695"/>
    </source>
</evidence>
<feature type="domain" description="Solute-binding protein family 5" evidence="4">
    <location>
        <begin position="85"/>
        <end position="428"/>
    </location>
</feature>
<evidence type="ECO:0000256" key="3">
    <source>
        <dbReference type="SAM" id="SignalP"/>
    </source>
</evidence>
<organism evidence="5 6">
    <name type="scientific">Propylenella binzhouense</name>
    <dbReference type="NCBI Taxonomy" id="2555902"/>
    <lineage>
        <taxon>Bacteria</taxon>
        <taxon>Pseudomonadati</taxon>
        <taxon>Pseudomonadota</taxon>
        <taxon>Alphaproteobacteria</taxon>
        <taxon>Hyphomicrobiales</taxon>
        <taxon>Propylenellaceae</taxon>
        <taxon>Propylenella</taxon>
    </lineage>
</organism>
<dbReference type="GO" id="GO:1904680">
    <property type="term" value="F:peptide transmembrane transporter activity"/>
    <property type="evidence" value="ECO:0007669"/>
    <property type="project" value="TreeGrafter"/>
</dbReference>
<comment type="subcellular location">
    <subcellularLocation>
        <location evidence="1">Periplasm</location>
    </subcellularLocation>
</comment>
<dbReference type="InterPro" id="IPR030678">
    <property type="entry name" value="Peptide/Ni-bd"/>
</dbReference>
<dbReference type="Gene3D" id="3.90.76.10">
    <property type="entry name" value="Dipeptide-binding Protein, Domain 1"/>
    <property type="match status" value="1"/>
</dbReference>
<evidence type="ECO:0000313" key="6">
    <source>
        <dbReference type="Proteomes" id="UP000773614"/>
    </source>
</evidence>
<dbReference type="PIRSF" id="PIRSF002741">
    <property type="entry name" value="MppA"/>
    <property type="match status" value="1"/>
</dbReference>
<dbReference type="OrthoDB" id="9803988at2"/>
<evidence type="ECO:0000256" key="1">
    <source>
        <dbReference type="ARBA" id="ARBA00004418"/>
    </source>
</evidence>
<name>A0A964T595_9HYPH</name>
<comment type="caution">
    <text evidence="5">The sequence shown here is derived from an EMBL/GenBank/DDBJ whole genome shotgun (WGS) entry which is preliminary data.</text>
</comment>
<proteinExistence type="inferred from homology"/>
<dbReference type="RefSeq" id="WP_161140972.1">
    <property type="nucleotide sequence ID" value="NZ_SPKJ01000043.1"/>
</dbReference>
<dbReference type="GO" id="GO:0043190">
    <property type="term" value="C:ATP-binding cassette (ABC) transporter complex"/>
    <property type="evidence" value="ECO:0007669"/>
    <property type="project" value="InterPro"/>
</dbReference>
<dbReference type="PANTHER" id="PTHR30290:SF83">
    <property type="entry name" value="ABC TRANSPORTER SUBSTRATE-BINDING PROTEIN"/>
    <property type="match status" value="1"/>
</dbReference>
<keyword evidence="6" id="KW-1185">Reference proteome</keyword>
<feature type="chain" id="PRO_5037431202" evidence="3">
    <location>
        <begin position="29"/>
        <end position="537"/>
    </location>
</feature>
<dbReference type="GO" id="GO:0015833">
    <property type="term" value="P:peptide transport"/>
    <property type="evidence" value="ECO:0007669"/>
    <property type="project" value="TreeGrafter"/>
</dbReference>
<dbReference type="SUPFAM" id="SSF53850">
    <property type="entry name" value="Periplasmic binding protein-like II"/>
    <property type="match status" value="1"/>
</dbReference>
<dbReference type="PANTHER" id="PTHR30290">
    <property type="entry name" value="PERIPLASMIC BINDING COMPONENT OF ABC TRANSPORTER"/>
    <property type="match status" value="1"/>
</dbReference>
<dbReference type="InterPro" id="IPR000914">
    <property type="entry name" value="SBP_5_dom"/>
</dbReference>
<gene>
    <name evidence="5" type="ORF">E4O86_12980</name>
</gene>
<dbReference type="Gene3D" id="3.40.190.10">
    <property type="entry name" value="Periplasmic binding protein-like II"/>
    <property type="match status" value="1"/>
</dbReference>
<keyword evidence="3" id="KW-0732">Signal</keyword>
<dbReference type="CDD" id="cd08495">
    <property type="entry name" value="PBP2_NikA_DppA_OppA_like_8"/>
    <property type="match status" value="1"/>
</dbReference>